<organism evidence="1 2">
    <name type="scientific">Aegilops tauschii subsp. strangulata</name>
    <name type="common">Goatgrass</name>
    <dbReference type="NCBI Taxonomy" id="200361"/>
    <lineage>
        <taxon>Eukaryota</taxon>
        <taxon>Viridiplantae</taxon>
        <taxon>Streptophyta</taxon>
        <taxon>Embryophyta</taxon>
        <taxon>Tracheophyta</taxon>
        <taxon>Spermatophyta</taxon>
        <taxon>Magnoliopsida</taxon>
        <taxon>Liliopsida</taxon>
        <taxon>Poales</taxon>
        <taxon>Poaceae</taxon>
        <taxon>BOP clade</taxon>
        <taxon>Pooideae</taxon>
        <taxon>Triticodae</taxon>
        <taxon>Triticeae</taxon>
        <taxon>Triticinae</taxon>
        <taxon>Aegilops</taxon>
    </lineage>
</organism>
<name>A0A453SH25_AEGTS</name>
<dbReference type="Gramene" id="AET7Gv20938500.19">
    <property type="protein sequence ID" value="AET7Gv20938500.19"/>
    <property type="gene ID" value="AET7Gv20938500"/>
</dbReference>
<evidence type="ECO:0000313" key="2">
    <source>
        <dbReference type="Proteomes" id="UP000015105"/>
    </source>
</evidence>
<sequence length="141" mass="15175">MEAAAALEKRERLVIGPRSGSSRRRTRSLRRVDGYGGRRVAVAAAPASAPSVSMASSAVDPSIWGLLEVQDASIHLIAAIFVEATSLIDQSIPPMLFQYLPCFCINCVFALPFSTSSRTECQAYQTFINAANPHGLMLLSC</sequence>
<reference evidence="2" key="1">
    <citation type="journal article" date="2014" name="Science">
        <title>Ancient hybridizations among the ancestral genomes of bread wheat.</title>
        <authorList>
            <consortium name="International Wheat Genome Sequencing Consortium,"/>
            <person name="Marcussen T."/>
            <person name="Sandve S.R."/>
            <person name="Heier L."/>
            <person name="Spannagl M."/>
            <person name="Pfeifer M."/>
            <person name="Jakobsen K.S."/>
            <person name="Wulff B.B."/>
            <person name="Steuernagel B."/>
            <person name="Mayer K.F."/>
            <person name="Olsen O.A."/>
        </authorList>
    </citation>
    <scope>NUCLEOTIDE SEQUENCE [LARGE SCALE GENOMIC DNA]</scope>
    <source>
        <strain evidence="2">cv. AL8/78</strain>
    </source>
</reference>
<reference evidence="1" key="3">
    <citation type="journal article" date="2017" name="Nature">
        <title>Genome sequence of the progenitor of the wheat D genome Aegilops tauschii.</title>
        <authorList>
            <person name="Luo M.C."/>
            <person name="Gu Y.Q."/>
            <person name="Puiu D."/>
            <person name="Wang H."/>
            <person name="Twardziok S.O."/>
            <person name="Deal K.R."/>
            <person name="Huo N."/>
            <person name="Zhu T."/>
            <person name="Wang L."/>
            <person name="Wang Y."/>
            <person name="McGuire P.E."/>
            <person name="Liu S."/>
            <person name="Long H."/>
            <person name="Ramasamy R.K."/>
            <person name="Rodriguez J.C."/>
            <person name="Van S.L."/>
            <person name="Yuan L."/>
            <person name="Wang Z."/>
            <person name="Xia Z."/>
            <person name="Xiao L."/>
            <person name="Anderson O.D."/>
            <person name="Ouyang S."/>
            <person name="Liang Y."/>
            <person name="Zimin A.V."/>
            <person name="Pertea G."/>
            <person name="Qi P."/>
            <person name="Bennetzen J.L."/>
            <person name="Dai X."/>
            <person name="Dawson M.W."/>
            <person name="Muller H.G."/>
            <person name="Kugler K."/>
            <person name="Rivarola-Duarte L."/>
            <person name="Spannagl M."/>
            <person name="Mayer K.F.X."/>
            <person name="Lu F.H."/>
            <person name="Bevan M.W."/>
            <person name="Leroy P."/>
            <person name="Li P."/>
            <person name="You F.M."/>
            <person name="Sun Q."/>
            <person name="Liu Z."/>
            <person name="Lyons E."/>
            <person name="Wicker T."/>
            <person name="Salzberg S.L."/>
            <person name="Devos K.M."/>
            <person name="Dvorak J."/>
        </authorList>
    </citation>
    <scope>NUCLEOTIDE SEQUENCE [LARGE SCALE GENOMIC DNA]</scope>
    <source>
        <strain evidence="1">cv. AL8/78</strain>
    </source>
</reference>
<proteinExistence type="predicted"/>
<dbReference type="EnsemblPlants" id="AET7Gv20938500.22">
    <property type="protein sequence ID" value="AET7Gv20938500.22"/>
    <property type="gene ID" value="AET7Gv20938500"/>
</dbReference>
<reference evidence="2" key="2">
    <citation type="journal article" date="2017" name="Nat. Plants">
        <title>The Aegilops tauschii genome reveals multiple impacts of transposons.</title>
        <authorList>
            <person name="Zhao G."/>
            <person name="Zou C."/>
            <person name="Li K."/>
            <person name="Wang K."/>
            <person name="Li T."/>
            <person name="Gao L."/>
            <person name="Zhang X."/>
            <person name="Wang H."/>
            <person name="Yang Z."/>
            <person name="Liu X."/>
            <person name="Jiang W."/>
            <person name="Mao L."/>
            <person name="Kong X."/>
            <person name="Jiao Y."/>
            <person name="Jia J."/>
        </authorList>
    </citation>
    <scope>NUCLEOTIDE SEQUENCE [LARGE SCALE GENOMIC DNA]</scope>
    <source>
        <strain evidence="2">cv. AL8/78</strain>
    </source>
</reference>
<reference evidence="1" key="4">
    <citation type="submission" date="2019-03" db="UniProtKB">
        <authorList>
            <consortium name="EnsemblPlants"/>
        </authorList>
    </citation>
    <scope>IDENTIFICATION</scope>
</reference>
<dbReference type="EnsemblPlants" id="AET7Gv20938500.23">
    <property type="protein sequence ID" value="AET7Gv20938500.23"/>
    <property type="gene ID" value="AET7Gv20938500"/>
</dbReference>
<protein>
    <submittedName>
        <fullName evidence="1">Uncharacterized protein</fullName>
    </submittedName>
</protein>
<dbReference type="Gramene" id="AET7Gv20938500.23">
    <property type="protein sequence ID" value="AET7Gv20938500.23"/>
    <property type="gene ID" value="AET7Gv20938500"/>
</dbReference>
<dbReference type="EnsemblPlants" id="AET7Gv20938500.19">
    <property type="protein sequence ID" value="AET7Gv20938500.19"/>
    <property type="gene ID" value="AET7Gv20938500"/>
</dbReference>
<evidence type="ECO:0000313" key="1">
    <source>
        <dbReference type="EnsemblPlants" id="AET7Gv20938500.22"/>
    </source>
</evidence>
<dbReference type="Proteomes" id="UP000015105">
    <property type="component" value="Chromosome 7D"/>
</dbReference>
<dbReference type="AlphaFoldDB" id="A0A453SH25"/>
<reference evidence="1" key="5">
    <citation type="journal article" date="2021" name="G3 (Bethesda)">
        <title>Aegilops tauschii genome assembly Aet v5.0 features greater sequence contiguity and improved annotation.</title>
        <authorList>
            <person name="Wang L."/>
            <person name="Zhu T."/>
            <person name="Rodriguez J.C."/>
            <person name="Deal K.R."/>
            <person name="Dubcovsky J."/>
            <person name="McGuire P.E."/>
            <person name="Lux T."/>
            <person name="Spannagl M."/>
            <person name="Mayer K.F.X."/>
            <person name="Baldrich P."/>
            <person name="Meyers B.C."/>
            <person name="Huo N."/>
            <person name="Gu Y.Q."/>
            <person name="Zhou H."/>
            <person name="Devos K.M."/>
            <person name="Bennetzen J.L."/>
            <person name="Unver T."/>
            <person name="Budak H."/>
            <person name="Gulick P.J."/>
            <person name="Galiba G."/>
            <person name="Kalapos B."/>
            <person name="Nelson D.R."/>
            <person name="Li P."/>
            <person name="You F.M."/>
            <person name="Luo M.C."/>
            <person name="Dvorak J."/>
        </authorList>
    </citation>
    <scope>NUCLEOTIDE SEQUENCE [LARGE SCALE GENOMIC DNA]</scope>
    <source>
        <strain evidence="1">cv. AL8/78</strain>
    </source>
</reference>
<accession>A0A453SH25</accession>
<keyword evidence="2" id="KW-1185">Reference proteome</keyword>
<dbReference type="Gramene" id="AET7Gv20938500.22">
    <property type="protein sequence ID" value="AET7Gv20938500.22"/>
    <property type="gene ID" value="AET7Gv20938500"/>
</dbReference>